<dbReference type="Proteomes" id="UP000006729">
    <property type="component" value="Chromosome 18"/>
</dbReference>
<organism evidence="1 2">
    <name type="scientific">Populus trichocarpa</name>
    <name type="common">Western balsam poplar</name>
    <name type="synonym">Populus balsamifera subsp. trichocarpa</name>
    <dbReference type="NCBI Taxonomy" id="3694"/>
    <lineage>
        <taxon>Eukaryota</taxon>
        <taxon>Viridiplantae</taxon>
        <taxon>Streptophyta</taxon>
        <taxon>Embryophyta</taxon>
        <taxon>Tracheophyta</taxon>
        <taxon>Spermatophyta</taxon>
        <taxon>Magnoliopsida</taxon>
        <taxon>eudicotyledons</taxon>
        <taxon>Gunneridae</taxon>
        <taxon>Pentapetalae</taxon>
        <taxon>rosids</taxon>
        <taxon>fabids</taxon>
        <taxon>Malpighiales</taxon>
        <taxon>Salicaceae</taxon>
        <taxon>Saliceae</taxon>
        <taxon>Populus</taxon>
    </lineage>
</organism>
<evidence type="ECO:0000313" key="2">
    <source>
        <dbReference type="Proteomes" id="UP000006729"/>
    </source>
</evidence>
<keyword evidence="2" id="KW-1185">Reference proteome</keyword>
<accession>B9IKA9</accession>
<sequence>MKGEMVGLMQVALLCLAPSPRDRPKMSTVHTMIEDIRTKGGDRNSIIYQKAPSISPVGVDCFIEEKWQLLCLHN</sequence>
<evidence type="ECO:0000313" key="1">
    <source>
        <dbReference type="EMBL" id="PNS92762.1"/>
    </source>
</evidence>
<proteinExistence type="predicted"/>
<reference evidence="1 2" key="1">
    <citation type="journal article" date="2006" name="Science">
        <title>The genome of black cottonwood, Populus trichocarpa (Torr. &amp; Gray).</title>
        <authorList>
            <person name="Tuskan G.A."/>
            <person name="Difazio S."/>
            <person name="Jansson S."/>
            <person name="Bohlmann J."/>
            <person name="Grigoriev I."/>
            <person name="Hellsten U."/>
            <person name="Putnam N."/>
            <person name="Ralph S."/>
            <person name="Rombauts S."/>
            <person name="Salamov A."/>
            <person name="Schein J."/>
            <person name="Sterck L."/>
            <person name="Aerts A."/>
            <person name="Bhalerao R.R."/>
            <person name="Bhalerao R.P."/>
            <person name="Blaudez D."/>
            <person name="Boerjan W."/>
            <person name="Brun A."/>
            <person name="Brunner A."/>
            <person name="Busov V."/>
            <person name="Campbell M."/>
            <person name="Carlson J."/>
            <person name="Chalot M."/>
            <person name="Chapman J."/>
            <person name="Chen G.L."/>
            <person name="Cooper D."/>
            <person name="Coutinho P.M."/>
            <person name="Couturier J."/>
            <person name="Covert S."/>
            <person name="Cronk Q."/>
            <person name="Cunningham R."/>
            <person name="Davis J."/>
            <person name="Degroeve S."/>
            <person name="Dejardin A."/>
            <person name="Depamphilis C."/>
            <person name="Detter J."/>
            <person name="Dirks B."/>
            <person name="Dubchak I."/>
            <person name="Duplessis S."/>
            <person name="Ehlting J."/>
            <person name="Ellis B."/>
            <person name="Gendler K."/>
            <person name="Goodstein D."/>
            <person name="Gribskov M."/>
            <person name="Grimwood J."/>
            <person name="Groover A."/>
            <person name="Gunter L."/>
            <person name="Hamberger B."/>
            <person name="Heinze B."/>
            <person name="Helariutta Y."/>
            <person name="Henrissat B."/>
            <person name="Holligan D."/>
            <person name="Holt R."/>
            <person name="Huang W."/>
            <person name="Islam-Faridi N."/>
            <person name="Jones S."/>
            <person name="Jones-Rhoades M."/>
            <person name="Jorgensen R."/>
            <person name="Joshi C."/>
            <person name="Kangasjarvi J."/>
            <person name="Karlsson J."/>
            <person name="Kelleher C."/>
            <person name="Kirkpatrick R."/>
            <person name="Kirst M."/>
            <person name="Kohler A."/>
            <person name="Kalluri U."/>
            <person name="Larimer F."/>
            <person name="Leebens-Mack J."/>
            <person name="Leple J.C."/>
            <person name="Locascio P."/>
            <person name="Lou Y."/>
            <person name="Lucas S."/>
            <person name="Martin F."/>
            <person name="Montanini B."/>
            <person name="Napoli C."/>
            <person name="Nelson D.R."/>
            <person name="Nelson C."/>
            <person name="Nieminen K."/>
            <person name="Nilsson O."/>
            <person name="Pereda V."/>
            <person name="Peter G."/>
            <person name="Philippe R."/>
            <person name="Pilate G."/>
            <person name="Poliakov A."/>
            <person name="Razumovskaya J."/>
            <person name="Richardson P."/>
            <person name="Rinaldi C."/>
            <person name="Ritland K."/>
            <person name="Rouze P."/>
            <person name="Ryaboy D."/>
            <person name="Schmutz J."/>
            <person name="Schrader J."/>
            <person name="Segerman B."/>
            <person name="Shin H."/>
            <person name="Siddiqui A."/>
            <person name="Sterky F."/>
            <person name="Terry A."/>
            <person name="Tsai C.J."/>
            <person name="Uberbacher E."/>
            <person name="Unneberg P."/>
            <person name="Vahala J."/>
            <person name="Wall K."/>
            <person name="Wessler S."/>
            <person name="Yang G."/>
            <person name="Yin T."/>
            <person name="Douglas C."/>
            <person name="Marra M."/>
            <person name="Sandberg G."/>
            <person name="Van de Peer Y."/>
            <person name="Rokhsar D."/>
        </authorList>
    </citation>
    <scope>NUCLEOTIDE SEQUENCE [LARGE SCALE GENOMIC DNA]</scope>
    <source>
        <strain evidence="2">cv. Nisqually</strain>
    </source>
</reference>
<dbReference type="EMBL" id="CM009307">
    <property type="protein sequence ID" value="PNS92762.1"/>
    <property type="molecule type" value="Genomic_DNA"/>
</dbReference>
<dbReference type="Gene3D" id="1.10.510.10">
    <property type="entry name" value="Transferase(Phosphotransferase) domain 1"/>
    <property type="match status" value="1"/>
</dbReference>
<gene>
    <name evidence="1" type="ORF">POPTR_018G052600</name>
</gene>
<dbReference type="HOGENOM" id="CLU_2692376_0_0_1"/>
<name>B9IKA9_POPTR</name>
<dbReference type="AlphaFoldDB" id="B9IKA9"/>
<dbReference type="InParanoid" id="B9IKA9"/>
<protein>
    <submittedName>
        <fullName evidence="1">Uncharacterized protein</fullName>
    </submittedName>
</protein>